<sequence length="530" mass="53898">MEVRYPFASRPDLWRAYLSPQPSSSVPGDPSPGGPALLAPEPFLEDFDTFAADVAARHVGAVPDSMLVTAIMERFTWHLRARPEDEDEGEDGGEDEREGGGGVPQERGGGGSAGGLVELAPVDMRLAGQVTWVGRSSMEVLLQLTTDGPSAANAPSNPAPTPTDADARRGGAGSVRVLPPGRLLAAAEFVMALRDSSLRRAVDVPPLHPRGPLERELFRRGREHHRLRQLRREQDKGHGATAAAAGHGHGHGGGHAAAGAAHVAPAAEGSGAAEHGPAVAEGSVGRLGRDTPGAKPARPPAHCDAQAGGEHHHLGAAAATAAAQEPSAAALAVLSGTRHGDASASAVPVGATELRRSVVARWEDRNTSGTVFGGHLLRLAYEHAAATAEAFAGSPCELLALEEGAISAPARPGDTLHCVGRVVWSEPGGRALRVAVRLTRSGPDAQQALALTIKATLLAPPTVAAEAAVGAGRREGGGGTGGLRAVEPGEGLEAAEAAAAARRHAAVLAALAHTEAEGGEHAVPCPADAH</sequence>
<protein>
    <recommendedName>
        <fullName evidence="6">HotDog ACOT-type domain-containing protein</fullName>
    </recommendedName>
</protein>
<feature type="region of interest" description="Disordered" evidence="5">
    <location>
        <begin position="20"/>
        <end position="40"/>
    </location>
</feature>
<dbReference type="GO" id="GO:0006637">
    <property type="term" value="P:acyl-CoA metabolic process"/>
    <property type="evidence" value="ECO:0007669"/>
    <property type="project" value="TreeGrafter"/>
</dbReference>
<dbReference type="InterPro" id="IPR033120">
    <property type="entry name" value="HOTDOG_ACOT"/>
</dbReference>
<feature type="domain" description="HotDog ACOT-type" evidence="6">
    <location>
        <begin position="350"/>
        <end position="463"/>
    </location>
</feature>
<evidence type="ECO:0000256" key="2">
    <source>
        <dbReference type="ARBA" id="ARBA00022737"/>
    </source>
</evidence>
<dbReference type="PANTHER" id="PTHR12655:SF8">
    <property type="entry name" value="HOTDOG ACOT-TYPE DOMAIN-CONTAINING PROTEIN"/>
    <property type="match status" value="1"/>
</dbReference>
<feature type="compositionally biased region" description="Low complexity" evidence="5">
    <location>
        <begin position="257"/>
        <end position="278"/>
    </location>
</feature>
<organism evidence="7 8">
    <name type="scientific">Gonium pectorale</name>
    <name type="common">Green alga</name>
    <dbReference type="NCBI Taxonomy" id="33097"/>
    <lineage>
        <taxon>Eukaryota</taxon>
        <taxon>Viridiplantae</taxon>
        <taxon>Chlorophyta</taxon>
        <taxon>core chlorophytes</taxon>
        <taxon>Chlorophyceae</taxon>
        <taxon>CS clade</taxon>
        <taxon>Chlamydomonadales</taxon>
        <taxon>Volvocaceae</taxon>
        <taxon>Gonium</taxon>
    </lineage>
</organism>
<accession>A0A150H0C5</accession>
<name>A0A150H0C5_GONPE</name>
<dbReference type="SUPFAM" id="SSF54637">
    <property type="entry name" value="Thioesterase/thiol ester dehydrase-isomerase"/>
    <property type="match status" value="2"/>
</dbReference>
<evidence type="ECO:0000259" key="6">
    <source>
        <dbReference type="PROSITE" id="PS51770"/>
    </source>
</evidence>
<dbReference type="InterPro" id="IPR029069">
    <property type="entry name" value="HotDog_dom_sf"/>
</dbReference>
<dbReference type="GO" id="GO:0047617">
    <property type="term" value="F:fatty acyl-CoA hydrolase activity"/>
    <property type="evidence" value="ECO:0007669"/>
    <property type="project" value="TreeGrafter"/>
</dbReference>
<keyword evidence="2" id="KW-0677">Repeat</keyword>
<keyword evidence="3" id="KW-0378">Hydrolase</keyword>
<evidence type="ECO:0000256" key="1">
    <source>
        <dbReference type="ARBA" id="ARBA00010458"/>
    </source>
</evidence>
<evidence type="ECO:0000256" key="3">
    <source>
        <dbReference type="ARBA" id="ARBA00022801"/>
    </source>
</evidence>
<dbReference type="Proteomes" id="UP000075714">
    <property type="component" value="Unassembled WGS sequence"/>
</dbReference>
<dbReference type="AlphaFoldDB" id="A0A150H0C5"/>
<dbReference type="PANTHER" id="PTHR12655">
    <property type="entry name" value="ACYL-COA THIOESTERASE"/>
    <property type="match status" value="1"/>
</dbReference>
<gene>
    <name evidence="7" type="ORF">GPECTOR_2g1074</name>
</gene>
<comment type="similarity">
    <text evidence="1">Belongs to the acyl coenzyme A hydrolase family.</text>
</comment>
<evidence type="ECO:0000313" key="8">
    <source>
        <dbReference type="Proteomes" id="UP000075714"/>
    </source>
</evidence>
<dbReference type="Gene3D" id="3.10.129.10">
    <property type="entry name" value="Hotdog Thioesterase"/>
    <property type="match status" value="2"/>
</dbReference>
<dbReference type="OrthoDB" id="331699at2759"/>
<dbReference type="STRING" id="33097.A0A150H0C5"/>
<keyword evidence="8" id="KW-1185">Reference proteome</keyword>
<feature type="region of interest" description="Disordered" evidence="5">
    <location>
        <begin position="147"/>
        <end position="174"/>
    </location>
</feature>
<feature type="compositionally biased region" description="Acidic residues" evidence="5">
    <location>
        <begin position="84"/>
        <end position="97"/>
    </location>
</feature>
<feature type="region of interest" description="Disordered" evidence="5">
    <location>
        <begin position="81"/>
        <end position="116"/>
    </location>
</feature>
<evidence type="ECO:0000256" key="4">
    <source>
        <dbReference type="ARBA" id="ARBA00022946"/>
    </source>
</evidence>
<dbReference type="PROSITE" id="PS51770">
    <property type="entry name" value="HOTDOG_ACOT"/>
    <property type="match status" value="1"/>
</dbReference>
<evidence type="ECO:0000313" key="7">
    <source>
        <dbReference type="EMBL" id="KXZ55525.1"/>
    </source>
</evidence>
<dbReference type="EMBL" id="LSYV01000003">
    <property type="protein sequence ID" value="KXZ55525.1"/>
    <property type="molecule type" value="Genomic_DNA"/>
</dbReference>
<feature type="compositionally biased region" description="Basic and acidic residues" evidence="5">
    <location>
        <begin position="211"/>
        <end position="220"/>
    </location>
</feature>
<comment type="caution">
    <text evidence="7">The sequence shown here is derived from an EMBL/GenBank/DDBJ whole genome shotgun (WGS) entry which is preliminary data.</text>
</comment>
<feature type="compositionally biased region" description="Gly residues" evidence="5">
    <location>
        <begin position="100"/>
        <end position="114"/>
    </location>
</feature>
<reference evidence="8" key="1">
    <citation type="journal article" date="2016" name="Nat. Commun.">
        <title>The Gonium pectorale genome demonstrates co-option of cell cycle regulation during the evolution of multicellularity.</title>
        <authorList>
            <person name="Hanschen E.R."/>
            <person name="Marriage T.N."/>
            <person name="Ferris P.J."/>
            <person name="Hamaji T."/>
            <person name="Toyoda A."/>
            <person name="Fujiyama A."/>
            <person name="Neme R."/>
            <person name="Noguchi H."/>
            <person name="Minakuchi Y."/>
            <person name="Suzuki M."/>
            <person name="Kawai-Toyooka H."/>
            <person name="Smith D.R."/>
            <person name="Sparks H."/>
            <person name="Anderson J."/>
            <person name="Bakaric R."/>
            <person name="Luria V."/>
            <person name="Karger A."/>
            <person name="Kirschner M.W."/>
            <person name="Durand P.M."/>
            <person name="Michod R.E."/>
            <person name="Nozaki H."/>
            <person name="Olson B.J."/>
        </authorList>
    </citation>
    <scope>NUCLEOTIDE SEQUENCE [LARGE SCALE GENOMIC DNA]</scope>
    <source>
        <strain evidence="8">NIES-2863</strain>
    </source>
</reference>
<evidence type="ECO:0000256" key="5">
    <source>
        <dbReference type="SAM" id="MobiDB-lite"/>
    </source>
</evidence>
<keyword evidence="4" id="KW-0809">Transit peptide</keyword>
<feature type="region of interest" description="Disordered" evidence="5">
    <location>
        <begin position="202"/>
        <end position="321"/>
    </location>
</feature>
<proteinExistence type="inferred from homology"/>